<dbReference type="GO" id="GO:0009277">
    <property type="term" value="C:fungal-type cell wall"/>
    <property type="evidence" value="ECO:0007669"/>
    <property type="project" value="TreeGrafter"/>
</dbReference>
<dbReference type="InterPro" id="IPR013320">
    <property type="entry name" value="ConA-like_dom_sf"/>
</dbReference>
<keyword evidence="6" id="KW-0808">Transferase</keyword>
<organism evidence="22 23">
    <name type="scientific">Helicocarpus griseus UAMH5409</name>
    <dbReference type="NCBI Taxonomy" id="1447875"/>
    <lineage>
        <taxon>Eukaryota</taxon>
        <taxon>Fungi</taxon>
        <taxon>Dikarya</taxon>
        <taxon>Ascomycota</taxon>
        <taxon>Pezizomycotina</taxon>
        <taxon>Eurotiomycetes</taxon>
        <taxon>Eurotiomycetidae</taxon>
        <taxon>Onygenales</taxon>
        <taxon>Ajellomycetaceae</taxon>
        <taxon>Helicocarpus</taxon>
    </lineage>
</organism>
<feature type="compositionally biased region" description="Low complexity" evidence="19">
    <location>
        <begin position="312"/>
        <end position="323"/>
    </location>
</feature>
<proteinExistence type="inferred from homology"/>
<dbReference type="InterPro" id="IPR017168">
    <property type="entry name" value="CHR-like"/>
</dbReference>
<evidence type="ECO:0000256" key="8">
    <source>
        <dbReference type="ARBA" id="ARBA00022801"/>
    </source>
</evidence>
<keyword evidence="4" id="KW-0336">GPI-anchor</keyword>
<feature type="compositionally biased region" description="Low complexity" evidence="19">
    <location>
        <begin position="281"/>
        <end position="296"/>
    </location>
</feature>
<evidence type="ECO:0000256" key="5">
    <source>
        <dbReference type="ARBA" id="ARBA00022676"/>
    </source>
</evidence>
<dbReference type="InterPro" id="IPR050546">
    <property type="entry name" value="Glycosyl_Hydrlase_16"/>
</dbReference>
<evidence type="ECO:0000256" key="4">
    <source>
        <dbReference type="ARBA" id="ARBA00022622"/>
    </source>
</evidence>
<feature type="domain" description="GH16" evidence="21">
    <location>
        <begin position="29"/>
        <end position="234"/>
    </location>
</feature>
<keyword evidence="13" id="KW-0326">Glycosidase</keyword>
<feature type="signal peptide" evidence="20">
    <location>
        <begin position="1"/>
        <end position="22"/>
    </location>
</feature>
<feature type="active site" description="Nucleophile" evidence="17">
    <location>
        <position position="119"/>
    </location>
</feature>
<gene>
    <name evidence="22" type="ORF">AJ79_02663</name>
</gene>
<dbReference type="SUPFAM" id="SSF49899">
    <property type="entry name" value="Concanavalin A-like lectins/glucanases"/>
    <property type="match status" value="1"/>
</dbReference>
<dbReference type="GO" id="GO:0008843">
    <property type="term" value="F:endochitinase activity"/>
    <property type="evidence" value="ECO:0007669"/>
    <property type="project" value="UniProtKB-EC"/>
</dbReference>
<dbReference type="STRING" id="1447875.A0A2B7Y1R0"/>
<evidence type="ECO:0000256" key="15">
    <source>
        <dbReference type="ARBA" id="ARBA00038074"/>
    </source>
</evidence>
<keyword evidence="12" id="KW-0449">Lipoprotein</keyword>
<keyword evidence="9 16" id="KW-0472">Membrane</keyword>
<comment type="subcellular location">
    <subcellularLocation>
        <location evidence="2">Cell envelope</location>
    </subcellularLocation>
    <subcellularLocation>
        <location evidence="3">Membrane</location>
        <topology evidence="3">Lipid-anchor</topology>
        <topology evidence="3">GPI-anchor</topology>
    </subcellularLocation>
</comment>
<comment type="similarity">
    <text evidence="15">Belongs to the glycosyl hydrolase 16 family. CRH1 subfamily.</text>
</comment>
<evidence type="ECO:0000259" key="21">
    <source>
        <dbReference type="PROSITE" id="PS51762"/>
    </source>
</evidence>
<dbReference type="Pfam" id="PF00722">
    <property type="entry name" value="Glyco_hydro_16"/>
    <property type="match status" value="1"/>
</dbReference>
<evidence type="ECO:0000256" key="19">
    <source>
        <dbReference type="SAM" id="MobiDB-lite"/>
    </source>
</evidence>
<evidence type="ECO:0000256" key="11">
    <source>
        <dbReference type="ARBA" id="ARBA00023180"/>
    </source>
</evidence>
<dbReference type="GO" id="GO:0031505">
    <property type="term" value="P:fungal-type cell wall organization"/>
    <property type="evidence" value="ECO:0007669"/>
    <property type="project" value="TreeGrafter"/>
</dbReference>
<feature type="chain" id="PRO_5012315604" description="Crh-like protein" evidence="20">
    <location>
        <begin position="23"/>
        <end position="383"/>
    </location>
</feature>
<keyword evidence="8 16" id="KW-0378">Hydrolase</keyword>
<dbReference type="Proteomes" id="UP000223968">
    <property type="component" value="Unassembled WGS sequence"/>
</dbReference>
<comment type="catalytic activity">
    <reaction evidence="1">
        <text>Random endo-hydrolysis of N-acetyl-beta-D-glucosaminide (1-&gt;4)-beta-linkages in chitin and chitodextrins.</text>
        <dbReference type="EC" id="3.2.1.14"/>
    </reaction>
</comment>
<keyword evidence="11" id="KW-0325">Glycoprotein</keyword>
<keyword evidence="5" id="KW-0328">Glycosyltransferase</keyword>
<reference evidence="22 23" key="1">
    <citation type="submission" date="2017-10" db="EMBL/GenBank/DDBJ databases">
        <title>Comparative genomics in systemic dimorphic fungi from Ajellomycetaceae.</title>
        <authorList>
            <person name="Munoz J.F."/>
            <person name="Mcewen J.G."/>
            <person name="Clay O.K."/>
            <person name="Cuomo C.A."/>
        </authorList>
    </citation>
    <scope>NUCLEOTIDE SEQUENCE [LARGE SCALE GENOMIC DNA]</scope>
    <source>
        <strain evidence="22 23">UAMH5409</strain>
    </source>
</reference>
<evidence type="ECO:0000256" key="16">
    <source>
        <dbReference type="PIRNR" id="PIRNR037299"/>
    </source>
</evidence>
<dbReference type="PANTHER" id="PTHR10963:SF68">
    <property type="entry name" value="GLYCOSIDASE CRH1-RELATED"/>
    <property type="match status" value="1"/>
</dbReference>
<dbReference type="GO" id="GO:0016757">
    <property type="term" value="F:glycosyltransferase activity"/>
    <property type="evidence" value="ECO:0007669"/>
    <property type="project" value="UniProtKB-KW"/>
</dbReference>
<evidence type="ECO:0000313" key="23">
    <source>
        <dbReference type="Proteomes" id="UP000223968"/>
    </source>
</evidence>
<dbReference type="Gene3D" id="2.60.120.200">
    <property type="match status" value="1"/>
</dbReference>
<feature type="disulfide bond" evidence="18">
    <location>
        <begin position="28"/>
        <end position="35"/>
    </location>
</feature>
<dbReference type="EMBL" id="PDNB01000029">
    <property type="protein sequence ID" value="PGH14983.1"/>
    <property type="molecule type" value="Genomic_DNA"/>
</dbReference>
<dbReference type="OrthoDB" id="4781at2759"/>
<evidence type="ECO:0000256" key="13">
    <source>
        <dbReference type="ARBA" id="ARBA00023295"/>
    </source>
</evidence>
<evidence type="ECO:0000256" key="2">
    <source>
        <dbReference type="ARBA" id="ARBA00004196"/>
    </source>
</evidence>
<dbReference type="PANTHER" id="PTHR10963">
    <property type="entry name" value="GLYCOSYL HYDROLASE-RELATED"/>
    <property type="match status" value="1"/>
</dbReference>
<evidence type="ECO:0000256" key="10">
    <source>
        <dbReference type="ARBA" id="ARBA00023157"/>
    </source>
</evidence>
<evidence type="ECO:0000256" key="14">
    <source>
        <dbReference type="ARBA" id="ARBA00023316"/>
    </source>
</evidence>
<dbReference type="GO" id="GO:0005975">
    <property type="term" value="P:carbohydrate metabolic process"/>
    <property type="evidence" value="ECO:0007669"/>
    <property type="project" value="InterPro"/>
</dbReference>
<sequence>MLFSINLQVLAIAFCQFSLVLSQTYTKCDPLEKSCPPNLALGKSVEVDLSKEIPDNWISSKEIKLGKDGGSFTIESDGTRAEIQSKFYIMFGKVEVTMKSSPGQGIVSAIVVQAESGDEIDFEWIGTDNMQAQSNYFAKRHPDHTRGQFHKDPNNQETFKTYTIDWDSERIIWKIDGKIVRLETAAESGGNYPQTPSYIKIGNWAGGHPGHPKGTIEWAGGLVDYSKAPFTMQVKSVKVADYSTGTQYEYADKTGNWKSIKAVNGQVNPRSPNGGEEAAPSKTNSTTSSVTSSQKSCGPTGSPDAECSNKPSTASTVVSTSATGTIPTSTPTAGTNSASSSLPKNTQTPSNAKMETGEAVTIRFQFQSALGAVCVLGGLLALI</sequence>
<evidence type="ECO:0000256" key="18">
    <source>
        <dbReference type="PIRSR" id="PIRSR037299-2"/>
    </source>
</evidence>
<evidence type="ECO:0000256" key="9">
    <source>
        <dbReference type="ARBA" id="ARBA00023136"/>
    </source>
</evidence>
<evidence type="ECO:0000256" key="7">
    <source>
        <dbReference type="ARBA" id="ARBA00022729"/>
    </source>
</evidence>
<dbReference type="EC" id="3.2.-.-" evidence="16"/>
<evidence type="ECO:0000256" key="1">
    <source>
        <dbReference type="ARBA" id="ARBA00000822"/>
    </source>
</evidence>
<dbReference type="GO" id="GO:0098552">
    <property type="term" value="C:side of membrane"/>
    <property type="evidence" value="ECO:0007669"/>
    <property type="project" value="UniProtKB-KW"/>
</dbReference>
<dbReference type="AlphaFoldDB" id="A0A2B7Y1R0"/>
<keyword evidence="7 20" id="KW-0732">Signal</keyword>
<protein>
    <recommendedName>
        <fullName evidence="16">Crh-like protein</fullName>
        <ecNumber evidence="16">3.2.-.-</ecNumber>
    </recommendedName>
</protein>
<evidence type="ECO:0000313" key="22">
    <source>
        <dbReference type="EMBL" id="PGH14983.1"/>
    </source>
</evidence>
<name>A0A2B7Y1R0_9EURO</name>
<evidence type="ECO:0000256" key="12">
    <source>
        <dbReference type="ARBA" id="ARBA00023288"/>
    </source>
</evidence>
<dbReference type="PROSITE" id="PS51762">
    <property type="entry name" value="GH16_2"/>
    <property type="match status" value="1"/>
</dbReference>
<evidence type="ECO:0000256" key="17">
    <source>
        <dbReference type="PIRSR" id="PIRSR037299-1"/>
    </source>
</evidence>
<dbReference type="CDD" id="cd02183">
    <property type="entry name" value="GH16_fungal_CRH1_transglycosylase"/>
    <property type="match status" value="1"/>
</dbReference>
<keyword evidence="14" id="KW-0961">Cell wall biogenesis/degradation</keyword>
<evidence type="ECO:0000256" key="20">
    <source>
        <dbReference type="SAM" id="SignalP"/>
    </source>
</evidence>
<dbReference type="PIRSF" id="PIRSF037299">
    <property type="entry name" value="Glycosidase_CRH1_prd"/>
    <property type="match status" value="1"/>
</dbReference>
<feature type="compositionally biased region" description="Polar residues" evidence="19">
    <location>
        <begin position="324"/>
        <end position="353"/>
    </location>
</feature>
<dbReference type="InterPro" id="IPR000757">
    <property type="entry name" value="Beta-glucanase-like"/>
</dbReference>
<keyword evidence="23" id="KW-1185">Reference proteome</keyword>
<comment type="caution">
    <text evidence="22">The sequence shown here is derived from an EMBL/GenBank/DDBJ whole genome shotgun (WGS) entry which is preliminary data.</text>
</comment>
<feature type="region of interest" description="Disordered" evidence="19">
    <location>
        <begin position="264"/>
        <end position="353"/>
    </location>
</feature>
<evidence type="ECO:0000256" key="3">
    <source>
        <dbReference type="ARBA" id="ARBA00004589"/>
    </source>
</evidence>
<evidence type="ECO:0000256" key="6">
    <source>
        <dbReference type="ARBA" id="ARBA00022679"/>
    </source>
</evidence>
<accession>A0A2B7Y1R0</accession>
<feature type="active site" description="Proton donor" evidence="17">
    <location>
        <position position="123"/>
    </location>
</feature>
<keyword evidence="10 18" id="KW-1015">Disulfide bond</keyword>